<dbReference type="OrthoDB" id="5585746at2759"/>
<dbReference type="GO" id="GO:0033211">
    <property type="term" value="P:adiponectin-activated signaling pathway"/>
    <property type="evidence" value="ECO:0007669"/>
    <property type="project" value="TreeGrafter"/>
</dbReference>
<proteinExistence type="inferred from homology"/>
<feature type="binding site" evidence="6">
    <location>
        <position position="160"/>
    </location>
    <ligand>
        <name>Zn(2+)</name>
        <dbReference type="ChEBI" id="CHEBI:29105"/>
    </ligand>
</feature>
<dbReference type="PANTHER" id="PTHR20855">
    <property type="entry name" value="ADIPOR/PROGESTIN RECEPTOR-RELATED"/>
    <property type="match status" value="1"/>
</dbReference>
<keyword evidence="3 7" id="KW-0812">Transmembrane</keyword>
<evidence type="ECO:0000256" key="1">
    <source>
        <dbReference type="ARBA" id="ARBA00004141"/>
    </source>
</evidence>
<feature type="transmembrane region" description="Helical" evidence="7">
    <location>
        <begin position="140"/>
        <end position="164"/>
    </location>
</feature>
<dbReference type="InterPro" id="IPR004254">
    <property type="entry name" value="AdipoR/HlyIII-related"/>
</dbReference>
<comment type="subcellular location">
    <subcellularLocation>
        <location evidence="1">Membrane</location>
        <topology evidence="1">Multi-pass membrane protein</topology>
    </subcellularLocation>
</comment>
<dbReference type="AlphaFoldDB" id="A0A177ASY9"/>
<accession>A0A177ASY9</accession>
<feature type="binding site" evidence="6">
    <location>
        <position position="310"/>
    </location>
    <ligand>
        <name>Zn(2+)</name>
        <dbReference type="ChEBI" id="CHEBI:29105"/>
    </ligand>
</feature>
<dbReference type="GO" id="GO:0005886">
    <property type="term" value="C:plasma membrane"/>
    <property type="evidence" value="ECO:0007669"/>
    <property type="project" value="TreeGrafter"/>
</dbReference>
<feature type="transmembrane region" description="Helical" evidence="7">
    <location>
        <begin position="176"/>
        <end position="195"/>
    </location>
</feature>
<dbReference type="GO" id="GO:0046872">
    <property type="term" value="F:metal ion binding"/>
    <property type="evidence" value="ECO:0007669"/>
    <property type="project" value="UniProtKB-KW"/>
</dbReference>
<evidence type="ECO:0000313" key="9">
    <source>
        <dbReference type="Proteomes" id="UP000078046"/>
    </source>
</evidence>
<evidence type="ECO:0000256" key="7">
    <source>
        <dbReference type="SAM" id="Phobius"/>
    </source>
</evidence>
<evidence type="ECO:0000256" key="6">
    <source>
        <dbReference type="PIRSR" id="PIRSR604254-1"/>
    </source>
</evidence>
<keyword evidence="6" id="KW-0479">Metal-binding</keyword>
<dbReference type="GO" id="GO:0038023">
    <property type="term" value="F:signaling receptor activity"/>
    <property type="evidence" value="ECO:0007669"/>
    <property type="project" value="TreeGrafter"/>
</dbReference>
<feature type="transmembrane region" description="Helical" evidence="7">
    <location>
        <begin position="268"/>
        <end position="288"/>
    </location>
</feature>
<evidence type="ECO:0000256" key="5">
    <source>
        <dbReference type="ARBA" id="ARBA00023136"/>
    </source>
</evidence>
<gene>
    <name evidence="8" type="ORF">A3Q56_07158</name>
</gene>
<feature type="transmembrane region" description="Helical" evidence="7">
    <location>
        <begin position="109"/>
        <end position="128"/>
    </location>
</feature>
<feature type="binding site" evidence="6">
    <location>
        <position position="306"/>
    </location>
    <ligand>
        <name>Zn(2+)</name>
        <dbReference type="ChEBI" id="CHEBI:29105"/>
    </ligand>
</feature>
<keyword evidence="6" id="KW-0862">Zinc</keyword>
<dbReference type="PANTHER" id="PTHR20855:SF52">
    <property type="entry name" value="ADIPONECTIN RECEPTOR PROTEIN"/>
    <property type="match status" value="1"/>
</dbReference>
<evidence type="ECO:0000256" key="3">
    <source>
        <dbReference type="ARBA" id="ARBA00022692"/>
    </source>
</evidence>
<organism evidence="8 9">
    <name type="scientific">Intoshia linei</name>
    <dbReference type="NCBI Taxonomy" id="1819745"/>
    <lineage>
        <taxon>Eukaryota</taxon>
        <taxon>Metazoa</taxon>
        <taxon>Spiralia</taxon>
        <taxon>Lophotrochozoa</taxon>
        <taxon>Mesozoa</taxon>
        <taxon>Orthonectida</taxon>
        <taxon>Rhopaluridae</taxon>
        <taxon>Intoshia</taxon>
    </lineage>
</organism>
<evidence type="ECO:0000313" key="8">
    <source>
        <dbReference type="EMBL" id="OAF65116.1"/>
    </source>
</evidence>
<dbReference type="Proteomes" id="UP000078046">
    <property type="component" value="Unassembled WGS sequence"/>
</dbReference>
<evidence type="ECO:0000256" key="2">
    <source>
        <dbReference type="ARBA" id="ARBA00007018"/>
    </source>
</evidence>
<sequence length="339" mass="38596">MKPIPSIAPTSIDNFDDMQSNELKHRMSHVRSESNSSQISANYFTPAVEQAEELVNRVLRDSIVMVRRENLPIWLGDNDFLHFGHRPELKSFSSCFKTVFRIHSETGNIWTHMLGCMAFIGITIYVLTRPDIEFAFQEKAVFSAFFAGAILCLGFSFIFHTVFCHSEKVAKFFNKLDYCGIALLTMGSFVPWLYYTFYCTLAPKIIYSILIVILGICCIIVSMHDTFASSSYRPIRAGVFIGLGLSGIIPAVHYVITDGFWKLFNEASMGWLLLMAFLYIFGAVIYALRFPERMYPGKFDIWFQSHQIFHVFVIAAAFVHYHGTLKIAKIRLEGACGNL</sequence>
<dbReference type="Pfam" id="PF03006">
    <property type="entry name" value="HlyIII"/>
    <property type="match status" value="1"/>
</dbReference>
<feature type="transmembrane region" description="Helical" evidence="7">
    <location>
        <begin position="235"/>
        <end position="256"/>
    </location>
</feature>
<keyword evidence="5 7" id="KW-0472">Membrane</keyword>
<protein>
    <submittedName>
        <fullName evidence="8">MPR alpha</fullName>
    </submittedName>
</protein>
<reference evidence="8 9" key="1">
    <citation type="submission" date="2016-04" db="EMBL/GenBank/DDBJ databases">
        <title>The genome of Intoshia linei affirms orthonectids as highly simplified spiralians.</title>
        <authorList>
            <person name="Mikhailov K.V."/>
            <person name="Slusarev G.S."/>
            <person name="Nikitin M.A."/>
            <person name="Logacheva M.D."/>
            <person name="Penin A."/>
            <person name="Aleoshin V."/>
            <person name="Panchin Y.V."/>
        </authorList>
    </citation>
    <scope>NUCLEOTIDE SEQUENCE [LARGE SCALE GENOMIC DNA]</scope>
    <source>
        <strain evidence="8">Intl2013</strain>
        <tissue evidence="8">Whole animal</tissue>
    </source>
</reference>
<keyword evidence="4 7" id="KW-1133">Transmembrane helix</keyword>
<keyword evidence="9" id="KW-1185">Reference proteome</keyword>
<name>A0A177ASY9_9BILA</name>
<feature type="transmembrane region" description="Helical" evidence="7">
    <location>
        <begin position="201"/>
        <end position="223"/>
    </location>
</feature>
<evidence type="ECO:0000256" key="4">
    <source>
        <dbReference type="ARBA" id="ARBA00022989"/>
    </source>
</evidence>
<comment type="caution">
    <text evidence="8">The sequence shown here is derived from an EMBL/GenBank/DDBJ whole genome shotgun (WGS) entry which is preliminary data.</text>
</comment>
<dbReference type="EMBL" id="LWCA01001439">
    <property type="protein sequence ID" value="OAF65116.1"/>
    <property type="molecule type" value="Genomic_DNA"/>
</dbReference>
<comment type="similarity">
    <text evidence="2">Belongs to the ADIPOR family.</text>
</comment>